<dbReference type="SUPFAM" id="SSF89095">
    <property type="entry name" value="GatB/YqeY motif"/>
    <property type="match status" value="1"/>
</dbReference>
<dbReference type="PANTHER" id="PTHR28055">
    <property type="entry name" value="ALTERED INHERITANCE OF MITOCHONDRIA PROTEIN 41, MITOCHONDRIAL"/>
    <property type="match status" value="1"/>
</dbReference>
<comment type="caution">
    <text evidence="2">The sequence shown here is derived from an EMBL/GenBank/DDBJ whole genome shotgun (WGS) entry which is preliminary data.</text>
</comment>
<organism evidence="2 3">
    <name type="scientific">Herpetosiphon geysericola</name>
    <dbReference type="NCBI Taxonomy" id="70996"/>
    <lineage>
        <taxon>Bacteria</taxon>
        <taxon>Bacillati</taxon>
        <taxon>Chloroflexota</taxon>
        <taxon>Chloroflexia</taxon>
        <taxon>Herpetosiphonales</taxon>
        <taxon>Herpetosiphonaceae</taxon>
        <taxon>Herpetosiphon</taxon>
    </lineage>
</organism>
<name>A0A0P6Y7G5_9CHLR</name>
<dbReference type="STRING" id="70996.SE18_15470"/>
<dbReference type="Proteomes" id="UP000050277">
    <property type="component" value="Unassembled WGS sequence"/>
</dbReference>
<evidence type="ECO:0008006" key="4">
    <source>
        <dbReference type="Google" id="ProtNLM"/>
    </source>
</evidence>
<dbReference type="InterPro" id="IPR019004">
    <property type="entry name" value="YqeY/Aim41"/>
</dbReference>
<dbReference type="InterPro" id="IPR042184">
    <property type="entry name" value="YqeY/Aim41_N"/>
</dbReference>
<dbReference type="Pfam" id="PF09424">
    <property type="entry name" value="YqeY"/>
    <property type="match status" value="1"/>
</dbReference>
<reference evidence="2 3" key="1">
    <citation type="submission" date="2015-07" db="EMBL/GenBank/DDBJ databases">
        <title>Whole genome sequence of Herpetosiphon geysericola DSM 7119.</title>
        <authorList>
            <person name="Hemp J."/>
            <person name="Ward L.M."/>
            <person name="Pace L.A."/>
            <person name="Fischer W.W."/>
        </authorList>
    </citation>
    <scope>NUCLEOTIDE SEQUENCE [LARGE SCALE GENOMIC DNA]</scope>
    <source>
        <strain evidence="2 3">DSM 7119</strain>
    </source>
</reference>
<dbReference type="Gene3D" id="1.10.1510.10">
    <property type="entry name" value="Uncharacterised protein YqeY/AIM41 PF09424, N-terminal domain"/>
    <property type="match status" value="1"/>
</dbReference>
<dbReference type="PANTHER" id="PTHR28055:SF1">
    <property type="entry name" value="ALTERED INHERITANCE OF MITOCHONDRIA PROTEIN 41, MITOCHONDRIAL"/>
    <property type="match status" value="1"/>
</dbReference>
<evidence type="ECO:0000313" key="3">
    <source>
        <dbReference type="Proteomes" id="UP000050277"/>
    </source>
</evidence>
<dbReference type="RefSeq" id="WP_054535371.1">
    <property type="nucleotide sequence ID" value="NZ_LGKP01000023.1"/>
</dbReference>
<dbReference type="OrthoDB" id="9794041at2"/>
<proteinExistence type="predicted"/>
<evidence type="ECO:0000256" key="1">
    <source>
        <dbReference type="SAM" id="Coils"/>
    </source>
</evidence>
<dbReference type="AlphaFoldDB" id="A0A0P6Y7G5"/>
<dbReference type="GO" id="GO:0016884">
    <property type="term" value="F:carbon-nitrogen ligase activity, with glutamine as amido-N-donor"/>
    <property type="evidence" value="ECO:0007669"/>
    <property type="project" value="InterPro"/>
</dbReference>
<keyword evidence="1" id="KW-0175">Coiled coil</keyword>
<dbReference type="Gene3D" id="1.10.10.410">
    <property type="match status" value="1"/>
</dbReference>
<evidence type="ECO:0000313" key="2">
    <source>
        <dbReference type="EMBL" id="KPL85733.1"/>
    </source>
</evidence>
<gene>
    <name evidence="2" type="ORF">SE18_15470</name>
</gene>
<dbReference type="InterPro" id="IPR023168">
    <property type="entry name" value="GatB_Yqey_C_2"/>
</dbReference>
<keyword evidence="3" id="KW-1185">Reference proteome</keyword>
<protein>
    <recommendedName>
        <fullName evidence="4">Glutamyl-tRNA amidotransferase</fullName>
    </recommendedName>
</protein>
<accession>A0A0P6Y7G5</accession>
<sequence length="148" mass="16614">MSIQQQLQEDMKNAMRNKEQQRLDTIRMMLASLKNAQIDLRRELDEVEAVGVIQKEAKRRRDAMAEYNKANRPDLAASEEVELAMIEAYLPTMLSADELRPEIAAIIAELGATSIADLSKVMPAAMQRFKGKAEGRVINEVVRSLLSA</sequence>
<feature type="coiled-coil region" evidence="1">
    <location>
        <begin position="4"/>
        <end position="50"/>
    </location>
</feature>
<dbReference type="InterPro" id="IPR003789">
    <property type="entry name" value="Asn/Gln_tRNA_amidoTrase-B-like"/>
</dbReference>
<dbReference type="EMBL" id="LGKP01000023">
    <property type="protein sequence ID" value="KPL85733.1"/>
    <property type="molecule type" value="Genomic_DNA"/>
</dbReference>